<dbReference type="KEGG" id="ovb:NB640_03575"/>
<evidence type="ECO:0000256" key="1">
    <source>
        <dbReference type="HAMAP-Rule" id="MF_00122"/>
    </source>
</evidence>
<dbReference type="NCBIfam" id="TIGR00135">
    <property type="entry name" value="gatC"/>
    <property type="match status" value="1"/>
</dbReference>
<dbReference type="GO" id="GO:0006450">
    <property type="term" value="P:regulation of translational fidelity"/>
    <property type="evidence" value="ECO:0007669"/>
    <property type="project" value="InterPro"/>
</dbReference>
<dbReference type="Pfam" id="PF02686">
    <property type="entry name" value="GatC"/>
    <property type="match status" value="1"/>
</dbReference>
<keyword evidence="1" id="KW-0067">ATP-binding</keyword>
<keyword evidence="1" id="KW-0547">Nucleotide-binding</keyword>
<reference evidence="2" key="1">
    <citation type="journal article" date="2022" name="Front. Microbiol.">
        <title>New perspectives on an old grouping: The genomic and phenotypic variability of Oxalobacter formigenes and the implications for calcium oxalate stone prevention.</title>
        <authorList>
            <person name="Chmiel J.A."/>
            <person name="Carr C."/>
            <person name="Stuivenberg G.A."/>
            <person name="Venema R."/>
            <person name="Chanyi R.M."/>
            <person name="Al K.F."/>
            <person name="Giguere D."/>
            <person name="Say H."/>
            <person name="Akouris P.P."/>
            <person name="Dominguez Romero S.A."/>
            <person name="Kwong A."/>
            <person name="Tai V."/>
            <person name="Koval S.F."/>
            <person name="Razvi H."/>
            <person name="Bjazevic J."/>
            <person name="Burton J.P."/>
        </authorList>
    </citation>
    <scope>NUCLEOTIDE SEQUENCE</scope>
    <source>
        <strain evidence="2">WoOx3</strain>
    </source>
</reference>
<protein>
    <recommendedName>
        <fullName evidence="1">Aspartyl/glutamyl-tRNA(Asn/Gln) amidotransferase subunit C</fullName>
        <shortName evidence="1">Asp/Glu-ADT subunit C</shortName>
        <ecNumber evidence="1">6.3.5.-</ecNumber>
    </recommendedName>
</protein>
<dbReference type="AlphaFoldDB" id="A0A9E9LWV7"/>
<dbReference type="GO" id="GO:0005524">
    <property type="term" value="F:ATP binding"/>
    <property type="evidence" value="ECO:0007669"/>
    <property type="project" value="UniProtKB-KW"/>
</dbReference>
<dbReference type="InterPro" id="IPR003837">
    <property type="entry name" value="GatC"/>
</dbReference>
<comment type="function">
    <text evidence="1">Allows the formation of correctly charged Asn-tRNA(Asn) or Gln-tRNA(Gln) through the transamidation of misacylated Asp-tRNA(Asn) or Glu-tRNA(Gln) in organisms which lack either or both of asparaginyl-tRNA or glutaminyl-tRNA synthetases. The reaction takes place in the presence of glutamine and ATP through an activated phospho-Asp-tRNA(Asn) or phospho-Glu-tRNA(Gln).</text>
</comment>
<dbReference type="PANTHER" id="PTHR15004">
    <property type="entry name" value="GLUTAMYL-TRNA(GLN) AMIDOTRANSFERASE SUBUNIT C, MITOCHONDRIAL"/>
    <property type="match status" value="1"/>
</dbReference>
<dbReference type="GO" id="GO:0006412">
    <property type="term" value="P:translation"/>
    <property type="evidence" value="ECO:0007669"/>
    <property type="project" value="UniProtKB-UniRule"/>
</dbReference>
<dbReference type="EMBL" id="CP098242">
    <property type="protein sequence ID" value="WAW10746.1"/>
    <property type="molecule type" value="Genomic_DNA"/>
</dbReference>
<evidence type="ECO:0000313" key="2">
    <source>
        <dbReference type="EMBL" id="WAW10746.1"/>
    </source>
</evidence>
<sequence length="100" mass="11346">MHLTPSDVLHIAQLSQLEVPENQLQKNLDQLNDIFSLIEKMRAIDTAGVEPLSHPIAAYYDNLSLRLREDQITETDHHAEYQKSAPAVENGLYLVPKVIE</sequence>
<accession>A0A9E9LWV7</accession>
<keyword evidence="1" id="KW-0648">Protein biosynthesis</keyword>
<proteinExistence type="inferred from homology"/>
<name>A0A9E9LWV7_9BURK</name>
<dbReference type="GO" id="GO:0050567">
    <property type="term" value="F:glutaminyl-tRNA synthase (glutamine-hydrolyzing) activity"/>
    <property type="evidence" value="ECO:0007669"/>
    <property type="project" value="UniProtKB-UniRule"/>
</dbReference>
<comment type="catalytic activity">
    <reaction evidence="1">
        <text>L-glutamyl-tRNA(Gln) + L-glutamine + ATP + H2O = L-glutaminyl-tRNA(Gln) + L-glutamate + ADP + phosphate + H(+)</text>
        <dbReference type="Rhea" id="RHEA:17521"/>
        <dbReference type="Rhea" id="RHEA-COMP:9681"/>
        <dbReference type="Rhea" id="RHEA-COMP:9684"/>
        <dbReference type="ChEBI" id="CHEBI:15377"/>
        <dbReference type="ChEBI" id="CHEBI:15378"/>
        <dbReference type="ChEBI" id="CHEBI:29985"/>
        <dbReference type="ChEBI" id="CHEBI:30616"/>
        <dbReference type="ChEBI" id="CHEBI:43474"/>
        <dbReference type="ChEBI" id="CHEBI:58359"/>
        <dbReference type="ChEBI" id="CHEBI:78520"/>
        <dbReference type="ChEBI" id="CHEBI:78521"/>
        <dbReference type="ChEBI" id="CHEBI:456216"/>
    </reaction>
</comment>
<dbReference type="EC" id="6.3.5.-" evidence="1"/>
<gene>
    <name evidence="1 2" type="primary">gatC</name>
    <name evidence="2" type="ORF">NB640_03575</name>
</gene>
<dbReference type="SUPFAM" id="SSF141000">
    <property type="entry name" value="Glu-tRNAGln amidotransferase C subunit"/>
    <property type="match status" value="1"/>
</dbReference>
<dbReference type="RefSeq" id="WP_269309792.1">
    <property type="nucleotide sequence ID" value="NZ_CP098242.1"/>
</dbReference>
<comment type="subunit">
    <text evidence="1">Heterotrimer of A, B and C subunits.</text>
</comment>
<dbReference type="GO" id="GO:0070681">
    <property type="term" value="P:glutaminyl-tRNAGln biosynthesis via transamidation"/>
    <property type="evidence" value="ECO:0007669"/>
    <property type="project" value="TreeGrafter"/>
</dbReference>
<dbReference type="HAMAP" id="MF_00122">
    <property type="entry name" value="GatC"/>
    <property type="match status" value="1"/>
</dbReference>
<dbReference type="PANTHER" id="PTHR15004:SF0">
    <property type="entry name" value="GLUTAMYL-TRNA(GLN) AMIDOTRANSFERASE SUBUNIT C, MITOCHONDRIAL"/>
    <property type="match status" value="1"/>
</dbReference>
<dbReference type="InterPro" id="IPR036113">
    <property type="entry name" value="Asp/Glu-ADT_sf_sub_c"/>
</dbReference>
<evidence type="ECO:0000313" key="3">
    <source>
        <dbReference type="Proteomes" id="UP001156215"/>
    </source>
</evidence>
<keyword evidence="1" id="KW-0436">Ligase</keyword>
<dbReference type="Proteomes" id="UP001156215">
    <property type="component" value="Chromosome"/>
</dbReference>
<keyword evidence="3" id="KW-1185">Reference proteome</keyword>
<comment type="similarity">
    <text evidence="1">Belongs to the GatC family.</text>
</comment>
<organism evidence="2 3">
    <name type="scientific">Oxalobacter vibrioformis</name>
    <dbReference type="NCBI Taxonomy" id="933080"/>
    <lineage>
        <taxon>Bacteria</taxon>
        <taxon>Pseudomonadati</taxon>
        <taxon>Pseudomonadota</taxon>
        <taxon>Betaproteobacteria</taxon>
        <taxon>Burkholderiales</taxon>
        <taxon>Oxalobacteraceae</taxon>
        <taxon>Oxalobacter</taxon>
    </lineage>
</organism>
<comment type="catalytic activity">
    <reaction evidence="1">
        <text>L-aspartyl-tRNA(Asn) + L-glutamine + ATP + H2O = L-asparaginyl-tRNA(Asn) + L-glutamate + ADP + phosphate + 2 H(+)</text>
        <dbReference type="Rhea" id="RHEA:14513"/>
        <dbReference type="Rhea" id="RHEA-COMP:9674"/>
        <dbReference type="Rhea" id="RHEA-COMP:9677"/>
        <dbReference type="ChEBI" id="CHEBI:15377"/>
        <dbReference type="ChEBI" id="CHEBI:15378"/>
        <dbReference type="ChEBI" id="CHEBI:29985"/>
        <dbReference type="ChEBI" id="CHEBI:30616"/>
        <dbReference type="ChEBI" id="CHEBI:43474"/>
        <dbReference type="ChEBI" id="CHEBI:58359"/>
        <dbReference type="ChEBI" id="CHEBI:78515"/>
        <dbReference type="ChEBI" id="CHEBI:78516"/>
        <dbReference type="ChEBI" id="CHEBI:456216"/>
    </reaction>
</comment>
<dbReference type="Gene3D" id="1.10.20.60">
    <property type="entry name" value="Glu-tRNAGln amidotransferase C subunit, N-terminal domain"/>
    <property type="match status" value="1"/>
</dbReference>